<dbReference type="HOGENOM" id="CLU_008081_0_0_1"/>
<feature type="region of interest" description="Disordered" evidence="1">
    <location>
        <begin position="192"/>
        <end position="219"/>
    </location>
</feature>
<dbReference type="eggNOG" id="ENOG502QRCT">
    <property type="taxonomic scope" value="Eukaryota"/>
</dbReference>
<sequence>MQCALGRTDCNIEKVADGGFTTSSKKPLEHDSYRPSAKEPELAAVILKNSDQRCILFTLITVNLDARPKNLAPFHWPLQSSDLRNHLAFGTPNMDGLELVSPPSVLLFNLPHTQKSHFQRSWCSKPYTSGRFSRSRTPGQSRIKASLNVQTKESKVSTNSCIQSDALNDSSGSFQSDGSSAASSSGLVIDTCKGEKRAKRNSKKKPKKKGKHNKRSTESVELAAVHEECTQGCSFSENFDERGPYCETGPNPVNNLHRFDDDNNVLTCLYSCDSNGNNLVSNLPSPSQALSVAGSFSKQGVDPSLTVQRTDDVRVPYPSGWEFADNSASKAKCMEYPVPMSEKMFSDGWNSDGSYCEAVGFEEKGPSPMNSSTGSDNSNSSGRPIDMGYSVGVGTCDWNCERPNNLCINGVASVAARDVERLKYSNQGCSSSKTHAFGLSGKARQGRKSNGSSLGSIPRYHHGVTIHGRMGRDNNHSVWQKVQKSGNECVLEAKNPNRLWPQPDAASVPVRDDVFMSQYGKKGQRRNEQEVKPRTASISSHLDAPQGVPSAVDRTLPLSTGEDEVIESTMSERSKGKTNLGSKQEHTNHSRIGNGGSKSKLIRLSRTNGFQRESPEIAWHANYYRSFGGGSKSTCYAQSERVEAAVSDKMDRVNSDSILGSQANNDEIIPVGNVGAGDANMKIQAASKLVNSSSSTLNLSYQVSAIEGPGDKWRISHGDSPGTDHPSLTHQEKETLHSETETSSVEHAKQDISSSYTSKKWIPVGRKDAGAFKTNTITESNGNVLNNDFDKSLSRNGEVNNTQKEEAFLPEHSHFSSSTNSGMACLRSDFGDFRSSSQSHFLATEVRVDIGSSEGLSARSKTPPEEENRGVSVASSDHLSSRAKNRPVSQSDIDSRNLAQAVFDSYRLQIASEDVRLTTGNPPAEFERILHSVSPELSSTSSSPHWSKCLGHCLFGNSMCRHQVSNYSLRSIWQWYERPGSYGLEVKADDLLNIKRLGSKRCGFRAYFVPYLSAVQLFGFSRNSSPSCSDAADGEAMKNCSDLASAEYCDLPILSVLLPKPREADGVDGSLSESSACSSGLSRSDREESCNMSPGFDWSDDSELLFEYFECEQPQQRKPLFEKIKELIRGDSSKSQVYGSPSNLGRSLRDLHPASWYSVAWYPIYRIPDGTFRAAFLTYHSLGHFVSRSGSPDSPGVEASVVSPVVGLQTYNAQGECWFMPRHSEGQAPDASEVLKERLRTLEETASLMARASVLKGDFTSINRQSDYEFFLSRKL</sequence>
<proteinExistence type="predicted"/>
<dbReference type="OrthoDB" id="1920576at2759"/>
<keyword evidence="3" id="KW-1185">Reference proteome</keyword>
<evidence type="ECO:0000313" key="3">
    <source>
        <dbReference type="Proteomes" id="UP000017836"/>
    </source>
</evidence>
<feature type="region of interest" description="Disordered" evidence="1">
    <location>
        <begin position="518"/>
        <end position="599"/>
    </location>
</feature>
<gene>
    <name evidence="2" type="ORF">AMTR_s00029p00086500</name>
</gene>
<dbReference type="EMBL" id="KI392980">
    <property type="protein sequence ID" value="ERN09447.1"/>
    <property type="molecule type" value="Genomic_DNA"/>
</dbReference>
<dbReference type="PANTHER" id="PTHR32010:SF18">
    <property type="entry name" value="DUF789 FAMILY PROTEIN"/>
    <property type="match status" value="1"/>
</dbReference>
<dbReference type="InterPro" id="IPR008507">
    <property type="entry name" value="DUF789"/>
</dbReference>
<feature type="region of interest" description="Disordered" evidence="1">
    <location>
        <begin position="439"/>
        <end position="459"/>
    </location>
</feature>
<evidence type="ECO:0000313" key="2">
    <source>
        <dbReference type="EMBL" id="ERN09447.1"/>
    </source>
</evidence>
<name>W1PHH5_AMBTC</name>
<feature type="compositionally biased region" description="Low complexity" evidence="1">
    <location>
        <begin position="370"/>
        <end position="382"/>
    </location>
</feature>
<dbReference type="OMA" id="CSFNDIQ"/>
<evidence type="ECO:0000256" key="1">
    <source>
        <dbReference type="SAM" id="MobiDB-lite"/>
    </source>
</evidence>
<feature type="compositionally biased region" description="Basic and acidic residues" evidence="1">
    <location>
        <begin position="730"/>
        <end position="750"/>
    </location>
</feature>
<feature type="region of interest" description="Disordered" evidence="1">
    <location>
        <begin position="129"/>
        <end position="151"/>
    </location>
</feature>
<feature type="region of interest" description="Disordered" evidence="1">
    <location>
        <begin position="360"/>
        <end position="384"/>
    </location>
</feature>
<dbReference type="KEGG" id="atr:18437600"/>
<feature type="region of interest" description="Disordered" evidence="1">
    <location>
        <begin position="1065"/>
        <end position="1089"/>
    </location>
</feature>
<dbReference type="PANTHER" id="PTHR32010">
    <property type="entry name" value="PHOTOSYSTEM II STABILITY/ASSEMBLY FACTOR HCF136, CHLOROPLASTIC"/>
    <property type="match status" value="1"/>
</dbReference>
<feature type="compositionally biased region" description="Basic residues" evidence="1">
    <location>
        <begin position="196"/>
        <end position="214"/>
    </location>
</feature>
<feature type="region of interest" description="Disordered" evidence="1">
    <location>
        <begin position="853"/>
        <end position="892"/>
    </location>
</feature>
<dbReference type="AlphaFoldDB" id="W1PHH5"/>
<reference evidence="3" key="1">
    <citation type="journal article" date="2013" name="Science">
        <title>The Amborella genome and the evolution of flowering plants.</title>
        <authorList>
            <consortium name="Amborella Genome Project"/>
        </authorList>
    </citation>
    <scope>NUCLEOTIDE SEQUENCE [LARGE SCALE GENOMIC DNA]</scope>
</reference>
<dbReference type="Proteomes" id="UP000017836">
    <property type="component" value="Unassembled WGS sequence"/>
</dbReference>
<accession>W1PHH5</accession>
<dbReference type="Gramene" id="ERN09447">
    <property type="protein sequence ID" value="ERN09447"/>
    <property type="gene ID" value="AMTR_s00029p00086500"/>
</dbReference>
<protein>
    <submittedName>
        <fullName evidence="2">Uncharacterized protein</fullName>
    </submittedName>
</protein>
<feature type="compositionally biased region" description="Polar residues" evidence="1">
    <location>
        <begin position="129"/>
        <end position="140"/>
    </location>
</feature>
<dbReference type="Pfam" id="PF05623">
    <property type="entry name" value="DUF789"/>
    <property type="match status" value="1"/>
</dbReference>
<feature type="compositionally biased region" description="Low complexity" evidence="1">
    <location>
        <begin position="1068"/>
        <end position="1082"/>
    </location>
</feature>
<organism evidence="2 3">
    <name type="scientific">Amborella trichopoda</name>
    <dbReference type="NCBI Taxonomy" id="13333"/>
    <lineage>
        <taxon>Eukaryota</taxon>
        <taxon>Viridiplantae</taxon>
        <taxon>Streptophyta</taxon>
        <taxon>Embryophyta</taxon>
        <taxon>Tracheophyta</taxon>
        <taxon>Spermatophyta</taxon>
        <taxon>Magnoliopsida</taxon>
        <taxon>Amborellales</taxon>
        <taxon>Amborellaceae</taxon>
        <taxon>Amborella</taxon>
    </lineage>
</organism>
<feature type="region of interest" description="Disordered" evidence="1">
    <location>
        <begin position="712"/>
        <end position="752"/>
    </location>
</feature>